<name>A0A382N9K2_9ZZZZ</name>
<proteinExistence type="predicted"/>
<feature type="non-terminal residue" evidence="1">
    <location>
        <position position="1"/>
    </location>
</feature>
<dbReference type="AlphaFoldDB" id="A0A382N9K2"/>
<gene>
    <name evidence="1" type="ORF">METZ01_LOCUS309286</name>
</gene>
<accession>A0A382N9K2</accession>
<sequence length="191" mass="22007">YKVQSSIRSIQHPKHRYTYSGNYFINLPKGNNNIEVLGREELKYPVLLRLLSKEFESIGKNQEVLTPMVHKDGVKIDLSGKQINYFECTKDIPLQIEATGPKTIRIISRLEFTDKMGSEESYRIHIKTGKKVVGTYFFNTERSSSSTIPNRLDRVPGKWRSCEIKVPSGKHTYSVEVSDKGKTVLTRFMLY</sequence>
<dbReference type="EMBL" id="UINC01098142">
    <property type="protein sequence ID" value="SVC56432.1"/>
    <property type="molecule type" value="Genomic_DNA"/>
</dbReference>
<organism evidence="1">
    <name type="scientific">marine metagenome</name>
    <dbReference type="NCBI Taxonomy" id="408172"/>
    <lineage>
        <taxon>unclassified sequences</taxon>
        <taxon>metagenomes</taxon>
        <taxon>ecological metagenomes</taxon>
    </lineage>
</organism>
<evidence type="ECO:0000313" key="1">
    <source>
        <dbReference type="EMBL" id="SVC56432.1"/>
    </source>
</evidence>
<protein>
    <submittedName>
        <fullName evidence="1">Uncharacterized protein</fullName>
    </submittedName>
</protein>
<reference evidence="1" key="1">
    <citation type="submission" date="2018-05" db="EMBL/GenBank/DDBJ databases">
        <authorList>
            <person name="Lanie J.A."/>
            <person name="Ng W.-L."/>
            <person name="Kazmierczak K.M."/>
            <person name="Andrzejewski T.M."/>
            <person name="Davidsen T.M."/>
            <person name="Wayne K.J."/>
            <person name="Tettelin H."/>
            <person name="Glass J.I."/>
            <person name="Rusch D."/>
            <person name="Podicherti R."/>
            <person name="Tsui H.-C.T."/>
            <person name="Winkler M.E."/>
        </authorList>
    </citation>
    <scope>NUCLEOTIDE SEQUENCE</scope>
</reference>